<comment type="caution">
    <text evidence="13">The sequence shown here is derived from an EMBL/GenBank/DDBJ whole genome shotgun (WGS) entry which is preliminary data.</text>
</comment>
<proteinExistence type="predicted"/>
<dbReference type="Pfam" id="PF14783">
    <property type="entry name" value="BBS2_Mid"/>
    <property type="match status" value="1"/>
</dbReference>
<keyword evidence="3 7" id="KW-0963">Cytoplasm</keyword>
<keyword evidence="14" id="KW-1185">Reference proteome</keyword>
<evidence type="ECO:0000256" key="6">
    <source>
        <dbReference type="ARBA" id="ARBA00023273"/>
    </source>
</evidence>
<feature type="domain" description="Ciliary BBSome complex subunit 2 N-terminal" evidence="8">
    <location>
        <begin position="73"/>
        <end position="128"/>
    </location>
</feature>
<dbReference type="SUPFAM" id="SSF50978">
    <property type="entry name" value="WD40 repeat-like"/>
    <property type="match status" value="1"/>
</dbReference>
<feature type="domain" description="BBS2 hairpin" evidence="12">
    <location>
        <begin position="581"/>
        <end position="678"/>
    </location>
</feature>
<dbReference type="Pfam" id="PF14781">
    <property type="entry name" value="BBS2_N"/>
    <property type="match status" value="1"/>
</dbReference>
<dbReference type="InterPro" id="IPR029429">
    <property type="entry name" value="BBS2_Mid"/>
</dbReference>
<protein>
    <recommendedName>
        <fullName evidence="7">Bardet-Biedl syndrome 2 protein homolog</fullName>
    </recommendedName>
</protein>
<sequence length="712" mass="80663">MSYDDDVNIPKEKDEDGKLENVMQLFPVHNFAINQRIMPKCMISAILEPNGQERLVMVSASNKVLVKDTEISLHIPDKIRCIDAAPLGTKYDLIIIGTESQVIVFDVYQNTTVFQRDIPDGVNCFAIGILADFKTSLVICGGNCAIWGFDPTGKDVYWTVTGDVVNAMCLCDYDNDGELELIVGSPDFEIRIFKRDLMRTELTETDAVIGLAAVTNNCFAYALSNGTIGVYKGEERLWRIKSKNIATSMLRFPSDNLMTAIWNTGKIDIRQVTTGEVATKDQPQTSLNIVGACLASLTDPNQKAIVIVTGEGKVTGYELRESKELVDRTPEIIREFGQKKHNLMMELSNFEQEDQMTEAEKGKEQRIPINTVVNSLYYVNKDERTLNLVLEASNEVCIRAVVIFAEGMFEGESHIWIPTKIEGNGDKVTIPLIPEKDVQNDLHIKALLGQIDSAKLHVFEMSRLIPQFARFAFMSNTEDWEKPKPYVEFALKQRNQRIFDWVQESFVIDVAAAEFDSEARKLEMKFIGLASKKRTHLGIYYSNDDNKMQIYHDDMETVGTMVQSIVAYFQVQSLESRAVFPAEFKEAEDIIAEMESMYDVKDKLTAELTEKQSLVKETIVRAEDAIHIDQMEFARKFYVRLKQMDRAARQAALLRATNQERFVKSLRRLNKIIEYAAKLRAGEPSRQIVSACRTAISEDNKTVIIKVLEFGV</sequence>
<evidence type="ECO:0000256" key="2">
    <source>
        <dbReference type="ARBA" id="ARBA00004245"/>
    </source>
</evidence>
<feature type="domain" description="BBS2 GAE" evidence="9">
    <location>
        <begin position="380"/>
        <end position="468"/>
    </location>
</feature>
<evidence type="ECO:0000259" key="8">
    <source>
        <dbReference type="Pfam" id="PF14781"/>
    </source>
</evidence>
<reference evidence="13 14" key="1">
    <citation type="journal article" date="2017" name="Curr. Biol.">
        <title>Genome architecture and evolution of a unichromosomal asexual nematode.</title>
        <authorList>
            <person name="Fradin H."/>
            <person name="Zegar C."/>
            <person name="Gutwein M."/>
            <person name="Lucas J."/>
            <person name="Kovtun M."/>
            <person name="Corcoran D."/>
            <person name="Baugh L.R."/>
            <person name="Kiontke K."/>
            <person name="Gunsalus K."/>
            <person name="Fitch D.H."/>
            <person name="Piano F."/>
        </authorList>
    </citation>
    <scope>NUCLEOTIDE SEQUENCE [LARGE SCALE GENOMIC DNA]</scope>
    <source>
        <strain evidence="13">PF1309</strain>
    </source>
</reference>
<dbReference type="InterPro" id="IPR016616">
    <property type="entry name" value="Bardet-Biedl_syndrome_2_prot"/>
</dbReference>
<evidence type="ECO:0000256" key="7">
    <source>
        <dbReference type="PIRNR" id="PIRNR013684"/>
    </source>
</evidence>
<dbReference type="InterPro" id="IPR029333">
    <property type="entry name" value="BBS2_GAE_dom"/>
</dbReference>
<dbReference type="GO" id="GO:0016020">
    <property type="term" value="C:membrane"/>
    <property type="evidence" value="ECO:0007669"/>
    <property type="project" value="TreeGrafter"/>
</dbReference>
<dbReference type="Pfam" id="PF14782">
    <property type="entry name" value="BBS2_GAE"/>
    <property type="match status" value="1"/>
</dbReference>
<dbReference type="OrthoDB" id="2120021at2759"/>
<dbReference type="InterPro" id="IPR055380">
    <property type="entry name" value="BBS2_hp_dom"/>
</dbReference>
<dbReference type="InterPro" id="IPR036322">
    <property type="entry name" value="WD40_repeat_dom_sf"/>
</dbReference>
<keyword evidence="4 7" id="KW-0969">Cilium</keyword>
<evidence type="ECO:0000256" key="3">
    <source>
        <dbReference type="ARBA" id="ARBA00022490"/>
    </source>
</evidence>
<keyword evidence="5 7" id="KW-0206">Cytoskeleton</keyword>
<dbReference type="PANTHER" id="PTHR32465:SF0">
    <property type="entry name" value="BARDET-BIEDL SYNDROME 2 PROTEIN"/>
    <property type="match status" value="1"/>
</dbReference>
<dbReference type="STRING" id="2018661.A0A2A2JHB3"/>
<evidence type="ECO:0000256" key="1">
    <source>
        <dbReference type="ARBA" id="ARBA00004138"/>
    </source>
</evidence>
<gene>
    <name evidence="13" type="ORF">WR25_04386</name>
</gene>
<dbReference type="InterPro" id="IPR029430">
    <property type="entry name" value="BBS2_N"/>
</dbReference>
<keyword evidence="6 7" id="KW-0966">Cell projection</keyword>
<dbReference type="GO" id="GO:0031514">
    <property type="term" value="C:motile cilium"/>
    <property type="evidence" value="ECO:0007669"/>
    <property type="project" value="TreeGrafter"/>
</dbReference>
<dbReference type="GO" id="GO:0034464">
    <property type="term" value="C:BBSome"/>
    <property type="evidence" value="ECO:0007669"/>
    <property type="project" value="UniProtKB-UniRule"/>
</dbReference>
<dbReference type="InterPro" id="IPR015943">
    <property type="entry name" value="WD40/YVTN_repeat-like_dom_sf"/>
</dbReference>
<dbReference type="Pfam" id="PF23353">
    <property type="entry name" value="BBS2_hp"/>
    <property type="match status" value="1"/>
</dbReference>
<feature type="domain" description="BBS2 platform" evidence="11">
    <location>
        <begin position="478"/>
        <end position="568"/>
    </location>
</feature>
<name>A0A2A2JHB3_9BILA</name>
<dbReference type="AlphaFoldDB" id="A0A2A2JHB3"/>
<evidence type="ECO:0000259" key="9">
    <source>
        <dbReference type="Pfam" id="PF14782"/>
    </source>
</evidence>
<dbReference type="GO" id="GO:0043005">
    <property type="term" value="C:neuron projection"/>
    <property type="evidence" value="ECO:0007669"/>
    <property type="project" value="TreeGrafter"/>
</dbReference>
<dbReference type="PANTHER" id="PTHR32465">
    <property type="entry name" value="BARDET-BIEDL SYNDROME 2 PROTEIN"/>
    <property type="match status" value="1"/>
</dbReference>
<feature type="domain" description="Ciliary BBSome complex subunit 2 middle region" evidence="10">
    <location>
        <begin position="167"/>
        <end position="270"/>
    </location>
</feature>
<accession>A0A2A2JHB3</accession>
<evidence type="ECO:0000259" key="12">
    <source>
        <dbReference type="Pfam" id="PF23353"/>
    </source>
</evidence>
<dbReference type="InterPro" id="IPR055379">
    <property type="entry name" value="BBS2_pf_dom"/>
</dbReference>
<evidence type="ECO:0000259" key="11">
    <source>
        <dbReference type="Pfam" id="PF23350"/>
    </source>
</evidence>
<comment type="subcellular location">
    <subcellularLocation>
        <location evidence="1">Cell projection</location>
        <location evidence="1">Cilium</location>
    </subcellularLocation>
    <subcellularLocation>
        <location evidence="2">Cytoplasm</location>
        <location evidence="2">Cytoskeleton</location>
    </subcellularLocation>
</comment>
<dbReference type="EMBL" id="LIAE01010440">
    <property type="protein sequence ID" value="PAV61024.1"/>
    <property type="molecule type" value="Genomic_DNA"/>
</dbReference>
<dbReference type="Proteomes" id="UP000218231">
    <property type="component" value="Unassembled WGS sequence"/>
</dbReference>
<evidence type="ECO:0000256" key="5">
    <source>
        <dbReference type="ARBA" id="ARBA00023212"/>
    </source>
</evidence>
<evidence type="ECO:0000313" key="13">
    <source>
        <dbReference type="EMBL" id="PAV61024.1"/>
    </source>
</evidence>
<dbReference type="GO" id="GO:1905515">
    <property type="term" value="P:non-motile cilium assembly"/>
    <property type="evidence" value="ECO:0007669"/>
    <property type="project" value="InterPro"/>
</dbReference>
<evidence type="ECO:0000259" key="10">
    <source>
        <dbReference type="Pfam" id="PF14783"/>
    </source>
</evidence>
<dbReference type="Gene3D" id="2.130.10.10">
    <property type="entry name" value="YVTN repeat-like/Quinoprotein amine dehydrogenase"/>
    <property type="match status" value="1"/>
</dbReference>
<dbReference type="PIRSF" id="PIRSF013684">
    <property type="entry name" value="BBS2"/>
    <property type="match status" value="1"/>
</dbReference>
<dbReference type="Pfam" id="PF23350">
    <property type="entry name" value="BBS2_pf"/>
    <property type="match status" value="1"/>
</dbReference>
<evidence type="ECO:0000313" key="14">
    <source>
        <dbReference type="Proteomes" id="UP000218231"/>
    </source>
</evidence>
<organism evidence="13 14">
    <name type="scientific">Diploscapter pachys</name>
    <dbReference type="NCBI Taxonomy" id="2018661"/>
    <lineage>
        <taxon>Eukaryota</taxon>
        <taxon>Metazoa</taxon>
        <taxon>Ecdysozoa</taxon>
        <taxon>Nematoda</taxon>
        <taxon>Chromadorea</taxon>
        <taxon>Rhabditida</taxon>
        <taxon>Rhabditina</taxon>
        <taxon>Rhabditomorpha</taxon>
        <taxon>Rhabditoidea</taxon>
        <taxon>Rhabditidae</taxon>
        <taxon>Diploscapter</taxon>
    </lineage>
</organism>
<dbReference type="GO" id="GO:0036064">
    <property type="term" value="C:ciliary basal body"/>
    <property type="evidence" value="ECO:0007669"/>
    <property type="project" value="TreeGrafter"/>
</dbReference>
<evidence type="ECO:0000256" key="4">
    <source>
        <dbReference type="ARBA" id="ARBA00023069"/>
    </source>
</evidence>